<dbReference type="InterPro" id="IPR018723">
    <property type="entry name" value="DUF2254_membrane"/>
</dbReference>
<feature type="transmembrane region" description="Helical" evidence="1">
    <location>
        <begin position="121"/>
        <end position="141"/>
    </location>
</feature>
<dbReference type="Pfam" id="PF10011">
    <property type="entry name" value="DUF2254"/>
    <property type="match status" value="1"/>
</dbReference>
<proteinExistence type="predicted"/>
<feature type="transmembrane region" description="Helical" evidence="1">
    <location>
        <begin position="74"/>
        <end position="100"/>
    </location>
</feature>
<gene>
    <name evidence="2" type="ORF">CFK37_00325</name>
</gene>
<sequence>MFFNLLPSSIRKYFQMSKRQRQHELRLTLWRTPFFYIIATLILAALVLFLDVWLGLASYTNKFFRADFQTTRLLISALIGGILTLAAFTLNSLLVVLTTFSGQFSPRMLQNFVKDKQTQHILGIFNGSFVFILIMFLFISSHPVNNFVAVPLSVAGIAFINILTFIYFINHATAWMQVHNITDGMKKVSENIIQGSLKRDLEDYRTEEPGDLMRAYQAHIKMVNAPNSGYVQLINFYDLVEEAKRDNIIIKVETRVGSFILKDNVLFSYWGPNAEDINVEKYVRMINIGHKETEIQDLKLTMNKLSEIAIKALGNDDPKTATNTIHQLADLLLTVDNNITFTPYLADNNNQVRLIVGIEDFDYYLYQGFGTIRHYAQKNYPIIIELIGALVSLSKSIDPSRHDNLWRFSKNTLDHIYTEFIFDLDRSLLLEKMYDLAEVTGNLEEYKGIEKHLASNAINDLPC</sequence>
<protein>
    <recommendedName>
        <fullName evidence="4">DUF2254 domain-containing protein</fullName>
    </recommendedName>
</protein>
<feature type="transmembrane region" description="Helical" evidence="1">
    <location>
        <begin position="34"/>
        <end position="54"/>
    </location>
</feature>
<feature type="transmembrane region" description="Helical" evidence="1">
    <location>
        <begin position="147"/>
        <end position="169"/>
    </location>
</feature>
<dbReference type="RefSeq" id="WP_089060038.1">
    <property type="nucleotide sequence ID" value="NZ_CP022315.1"/>
</dbReference>
<accession>A0A220TYK1</accession>
<reference evidence="2 3" key="1">
    <citation type="submission" date="2017-07" db="EMBL/GenBank/DDBJ databases">
        <title>Virgibacillus sp. LM2416.</title>
        <authorList>
            <person name="Tak E.J."/>
            <person name="Bae J.-W."/>
        </authorList>
    </citation>
    <scope>NUCLEOTIDE SEQUENCE [LARGE SCALE GENOMIC DNA]</scope>
    <source>
        <strain evidence="2 3">LM2416</strain>
    </source>
</reference>
<keyword evidence="3" id="KW-1185">Reference proteome</keyword>
<dbReference type="KEGG" id="vil:CFK37_00325"/>
<name>A0A220TYK1_9BACI</name>
<evidence type="ECO:0000313" key="3">
    <source>
        <dbReference type="Proteomes" id="UP000198312"/>
    </source>
</evidence>
<dbReference type="Proteomes" id="UP000198312">
    <property type="component" value="Chromosome"/>
</dbReference>
<dbReference type="EMBL" id="CP022315">
    <property type="protein sequence ID" value="ASK60761.1"/>
    <property type="molecule type" value="Genomic_DNA"/>
</dbReference>
<keyword evidence="1" id="KW-0472">Membrane</keyword>
<keyword evidence="1" id="KW-1133">Transmembrane helix</keyword>
<dbReference type="OrthoDB" id="2955631at2"/>
<organism evidence="2 3">
    <name type="scientific">Virgibacillus phasianinus</name>
    <dbReference type="NCBI Taxonomy" id="2017483"/>
    <lineage>
        <taxon>Bacteria</taxon>
        <taxon>Bacillati</taxon>
        <taxon>Bacillota</taxon>
        <taxon>Bacilli</taxon>
        <taxon>Bacillales</taxon>
        <taxon>Bacillaceae</taxon>
        <taxon>Virgibacillus</taxon>
    </lineage>
</organism>
<evidence type="ECO:0000256" key="1">
    <source>
        <dbReference type="SAM" id="Phobius"/>
    </source>
</evidence>
<evidence type="ECO:0000313" key="2">
    <source>
        <dbReference type="EMBL" id="ASK60761.1"/>
    </source>
</evidence>
<keyword evidence="1" id="KW-0812">Transmembrane</keyword>
<dbReference type="AlphaFoldDB" id="A0A220TYK1"/>
<evidence type="ECO:0008006" key="4">
    <source>
        <dbReference type="Google" id="ProtNLM"/>
    </source>
</evidence>